<proteinExistence type="predicted"/>
<evidence type="ECO:0000313" key="3">
    <source>
        <dbReference type="Proteomes" id="UP000026962"/>
    </source>
</evidence>
<protein>
    <submittedName>
        <fullName evidence="2">Uncharacterized protein</fullName>
    </submittedName>
</protein>
<dbReference type="EnsemblPlants" id="OPUNC05G25680.2">
    <property type="protein sequence ID" value="OPUNC05G25680.2"/>
    <property type="gene ID" value="OPUNC05G25680"/>
</dbReference>
<keyword evidence="1" id="KW-0732">Signal</keyword>
<dbReference type="Proteomes" id="UP000026962">
    <property type="component" value="Chromosome 5"/>
</dbReference>
<keyword evidence="3" id="KW-1185">Reference proteome</keyword>
<evidence type="ECO:0000313" key="2">
    <source>
        <dbReference type="EnsemblPlants" id="OPUNC05G25680.2"/>
    </source>
</evidence>
<accession>A0A0E0L6L3</accession>
<dbReference type="Gramene" id="OPUNC05G25680.2">
    <property type="protein sequence ID" value="OPUNC05G25680.2"/>
    <property type="gene ID" value="OPUNC05G25680"/>
</dbReference>
<dbReference type="PANTHER" id="PTHR34677">
    <property type="match status" value="1"/>
</dbReference>
<evidence type="ECO:0000256" key="1">
    <source>
        <dbReference type="SAM" id="SignalP"/>
    </source>
</evidence>
<dbReference type="HOGENOM" id="CLU_040859_0_0_1"/>
<reference evidence="2" key="2">
    <citation type="submission" date="2018-05" db="EMBL/GenBank/DDBJ databases">
        <title>OpunRS2 (Oryza punctata Reference Sequence Version 2).</title>
        <authorList>
            <person name="Zhang J."/>
            <person name="Kudrna D."/>
            <person name="Lee S."/>
            <person name="Talag J."/>
            <person name="Welchert J."/>
            <person name="Wing R.A."/>
        </authorList>
    </citation>
    <scope>NUCLEOTIDE SEQUENCE [LARGE SCALE GENOMIC DNA]</scope>
</reference>
<name>A0A0E0L6L3_ORYPU</name>
<dbReference type="AlphaFoldDB" id="A0A0E0L6L3"/>
<feature type="chain" id="PRO_5002365876" evidence="1">
    <location>
        <begin position="27"/>
        <end position="512"/>
    </location>
</feature>
<dbReference type="PANTHER" id="PTHR34677:SF1">
    <property type="entry name" value="TRANSMEMBRANE PROTEIN"/>
    <property type="match status" value="1"/>
</dbReference>
<feature type="signal peptide" evidence="1">
    <location>
        <begin position="1"/>
        <end position="26"/>
    </location>
</feature>
<reference evidence="2" key="1">
    <citation type="submission" date="2015-04" db="UniProtKB">
        <authorList>
            <consortium name="EnsemblPlants"/>
        </authorList>
    </citation>
    <scope>IDENTIFICATION</scope>
</reference>
<organism evidence="2">
    <name type="scientific">Oryza punctata</name>
    <name type="common">Red rice</name>
    <dbReference type="NCBI Taxonomy" id="4537"/>
    <lineage>
        <taxon>Eukaryota</taxon>
        <taxon>Viridiplantae</taxon>
        <taxon>Streptophyta</taxon>
        <taxon>Embryophyta</taxon>
        <taxon>Tracheophyta</taxon>
        <taxon>Spermatophyta</taxon>
        <taxon>Magnoliopsida</taxon>
        <taxon>Liliopsida</taxon>
        <taxon>Poales</taxon>
        <taxon>Poaceae</taxon>
        <taxon>BOP clade</taxon>
        <taxon>Oryzoideae</taxon>
        <taxon>Oryzeae</taxon>
        <taxon>Oryzinae</taxon>
        <taxon>Oryza</taxon>
    </lineage>
</organism>
<sequence length="512" mass="56010">MVWKSWGAVFLLVFAVAAALLCSSDAADDVSVSFSKTPPRVSRSASAVFTFQVLHTNGSGPCQDCVITCKVDGERASECGRNNGTAVVMSMRYARLKDGNHTFAACAGRRRRRTTTCATYAWDVDTVAPTASVKVKAGAAGFTSGSNVSVLVSFSEPCPGGGGFTCNATYCHLSVYGPGRVEPSTLQVLRPALQYSVDVTISPDLLYGRLILVMAKGFCTDAAGHHFTRTANSTFTLRFDRRSDSMNIGSSIPEKLLQIEGATRVVEATNDDKDLRVYISFAEPVMNSSSEILAALTATDALLTPTNRSTLGNRRFGYLVKRTTNTAVVTVSCDGNSIISRQGTPVSSSDPYTFLYDNQRPSVKLATSTVRTSSHNIPVLIKFAKPVFNFTSSALQLVRAYTQRRYRRLIIWFRSTSPRTLLRTLQEIPTYRQIVWKFCSCIIVIDRDRDDGNFCGNRSIRHAADCHNILATGVRGHPEAVFLCRIRAITKSLGWSMEFHTITIISGSTNNR</sequence>